<keyword evidence="2" id="KW-1185">Reference proteome</keyword>
<dbReference type="EMBL" id="KV784365">
    <property type="protein sequence ID" value="OEU12420.1"/>
    <property type="molecule type" value="Genomic_DNA"/>
</dbReference>
<reference evidence="1 2" key="1">
    <citation type="submission" date="2016-09" db="EMBL/GenBank/DDBJ databases">
        <title>Extensive genetic diversity and differential bi-allelic expression allows diatom success in the polar Southern Ocean.</title>
        <authorList>
            <consortium name="DOE Joint Genome Institute"/>
            <person name="Mock T."/>
            <person name="Otillar R.P."/>
            <person name="Strauss J."/>
            <person name="Dupont C."/>
            <person name="Frickenhaus S."/>
            <person name="Maumus F."/>
            <person name="Mcmullan M."/>
            <person name="Sanges R."/>
            <person name="Schmutz J."/>
            <person name="Toseland A."/>
            <person name="Valas R."/>
            <person name="Veluchamy A."/>
            <person name="Ward B.J."/>
            <person name="Allen A."/>
            <person name="Barry K."/>
            <person name="Falciatore A."/>
            <person name="Ferrante M."/>
            <person name="Fortunato A.E."/>
            <person name="Gloeckner G."/>
            <person name="Gruber A."/>
            <person name="Hipkin R."/>
            <person name="Janech M."/>
            <person name="Kroth P."/>
            <person name="Leese F."/>
            <person name="Lindquist E."/>
            <person name="Lyon B.R."/>
            <person name="Martin J."/>
            <person name="Mayer C."/>
            <person name="Parker M."/>
            <person name="Quesneville H."/>
            <person name="Raymond J."/>
            <person name="Uhlig C."/>
            <person name="Valentin K.U."/>
            <person name="Worden A.Z."/>
            <person name="Armbrust E.V."/>
            <person name="Bowler C."/>
            <person name="Green B."/>
            <person name="Moulton V."/>
            <person name="Van Oosterhout C."/>
            <person name="Grigoriev I."/>
        </authorList>
    </citation>
    <scope>NUCLEOTIDE SEQUENCE [LARGE SCALE GENOMIC DNA]</scope>
    <source>
        <strain evidence="1 2">CCMP1102</strain>
    </source>
</reference>
<dbReference type="InParanoid" id="A0A1E7F2K9"/>
<proteinExistence type="predicted"/>
<accession>A0A1E7F2K9</accession>
<dbReference type="AlphaFoldDB" id="A0A1E7F2K9"/>
<dbReference type="KEGG" id="fcy:FRACYDRAFT_270630"/>
<name>A0A1E7F2K9_9STRA</name>
<dbReference type="Proteomes" id="UP000095751">
    <property type="component" value="Unassembled WGS sequence"/>
</dbReference>
<evidence type="ECO:0000313" key="2">
    <source>
        <dbReference type="Proteomes" id="UP000095751"/>
    </source>
</evidence>
<sequence>MVRQRIHIFLPLSQVLRGARAIPKGAIMIGVVHSPMGRAIMEEFLQHFSLYLLEQALGEDLELLSIQKTLSHRESRMGSYFIIHSTSRRLDSIHLLLLSFLLLFYRWNESPKQILIYL</sequence>
<organism evidence="1 2">
    <name type="scientific">Fragilariopsis cylindrus CCMP1102</name>
    <dbReference type="NCBI Taxonomy" id="635003"/>
    <lineage>
        <taxon>Eukaryota</taxon>
        <taxon>Sar</taxon>
        <taxon>Stramenopiles</taxon>
        <taxon>Ochrophyta</taxon>
        <taxon>Bacillariophyta</taxon>
        <taxon>Bacillariophyceae</taxon>
        <taxon>Bacillariophycidae</taxon>
        <taxon>Bacillariales</taxon>
        <taxon>Bacillariaceae</taxon>
        <taxon>Fragilariopsis</taxon>
    </lineage>
</organism>
<evidence type="ECO:0000313" key="1">
    <source>
        <dbReference type="EMBL" id="OEU12420.1"/>
    </source>
</evidence>
<gene>
    <name evidence="1" type="ORF">FRACYDRAFT_270630</name>
</gene>
<protein>
    <submittedName>
        <fullName evidence="1">Uncharacterized protein</fullName>
    </submittedName>
</protein>